<sequence length="76" mass="7963">MPGPSTRSPIELMQHMVAGTASMHSPPPHMSQGAMMNGGGIAMMPPGHLGSPGIQRPGMYRTPPVMIPPSMSMQVL</sequence>
<feature type="region of interest" description="Disordered" evidence="1">
    <location>
        <begin position="20"/>
        <end position="66"/>
    </location>
</feature>
<proteinExistence type="predicted"/>
<name>A0AA36DCF7_9BILA</name>
<protein>
    <submittedName>
        <fullName evidence="2">Uncharacterized protein</fullName>
    </submittedName>
</protein>
<reference evidence="2" key="1">
    <citation type="submission" date="2023-06" db="EMBL/GenBank/DDBJ databases">
        <authorList>
            <person name="Delattre M."/>
        </authorList>
    </citation>
    <scope>NUCLEOTIDE SEQUENCE</scope>
    <source>
        <strain evidence="2">AF72</strain>
    </source>
</reference>
<evidence type="ECO:0000313" key="3">
    <source>
        <dbReference type="Proteomes" id="UP001177023"/>
    </source>
</evidence>
<accession>A0AA36DCF7</accession>
<evidence type="ECO:0000313" key="2">
    <source>
        <dbReference type="EMBL" id="CAJ0583704.1"/>
    </source>
</evidence>
<gene>
    <name evidence="2" type="ORF">MSPICULIGERA_LOCUS21774</name>
</gene>
<comment type="caution">
    <text evidence="2">The sequence shown here is derived from an EMBL/GenBank/DDBJ whole genome shotgun (WGS) entry which is preliminary data.</text>
</comment>
<dbReference type="AlphaFoldDB" id="A0AA36DCF7"/>
<evidence type="ECO:0000256" key="1">
    <source>
        <dbReference type="SAM" id="MobiDB-lite"/>
    </source>
</evidence>
<feature type="non-terminal residue" evidence="2">
    <location>
        <position position="76"/>
    </location>
</feature>
<keyword evidence="3" id="KW-1185">Reference proteome</keyword>
<organism evidence="2 3">
    <name type="scientific">Mesorhabditis spiculigera</name>
    <dbReference type="NCBI Taxonomy" id="96644"/>
    <lineage>
        <taxon>Eukaryota</taxon>
        <taxon>Metazoa</taxon>
        <taxon>Ecdysozoa</taxon>
        <taxon>Nematoda</taxon>
        <taxon>Chromadorea</taxon>
        <taxon>Rhabditida</taxon>
        <taxon>Rhabditina</taxon>
        <taxon>Rhabditomorpha</taxon>
        <taxon>Rhabditoidea</taxon>
        <taxon>Rhabditidae</taxon>
        <taxon>Mesorhabditinae</taxon>
        <taxon>Mesorhabditis</taxon>
    </lineage>
</organism>
<dbReference type="Proteomes" id="UP001177023">
    <property type="component" value="Unassembled WGS sequence"/>
</dbReference>
<dbReference type="EMBL" id="CATQJA010002665">
    <property type="protein sequence ID" value="CAJ0583704.1"/>
    <property type="molecule type" value="Genomic_DNA"/>
</dbReference>